<comment type="caution">
    <text evidence="2">The sequence shown here is derived from an EMBL/GenBank/DDBJ whole genome shotgun (WGS) entry which is preliminary data.</text>
</comment>
<dbReference type="Proteomes" id="UP001201812">
    <property type="component" value="Unassembled WGS sequence"/>
</dbReference>
<accession>A0AAD4NCS8</accession>
<feature type="compositionally biased region" description="Acidic residues" evidence="1">
    <location>
        <begin position="224"/>
        <end position="247"/>
    </location>
</feature>
<organism evidence="2 3">
    <name type="scientific">Ditylenchus destructor</name>
    <dbReference type="NCBI Taxonomy" id="166010"/>
    <lineage>
        <taxon>Eukaryota</taxon>
        <taxon>Metazoa</taxon>
        <taxon>Ecdysozoa</taxon>
        <taxon>Nematoda</taxon>
        <taxon>Chromadorea</taxon>
        <taxon>Rhabditida</taxon>
        <taxon>Tylenchina</taxon>
        <taxon>Tylenchomorpha</taxon>
        <taxon>Sphaerularioidea</taxon>
        <taxon>Anguinidae</taxon>
        <taxon>Anguininae</taxon>
        <taxon>Ditylenchus</taxon>
    </lineage>
</organism>
<proteinExistence type="predicted"/>
<feature type="region of interest" description="Disordered" evidence="1">
    <location>
        <begin position="216"/>
        <end position="250"/>
    </location>
</feature>
<feature type="region of interest" description="Disordered" evidence="1">
    <location>
        <begin position="371"/>
        <end position="408"/>
    </location>
</feature>
<protein>
    <submittedName>
        <fullName evidence="2">Nuclear cap-binding protein subunit 3 domain-containing protein</fullName>
    </submittedName>
</protein>
<name>A0AAD4NCS8_9BILA</name>
<sequence>MNAIDLPSLSDEELDYEAHEHDIARNDDQCLTSEPNETADVQASVEVRYGEEANKETDLVVKNIGSSEARTEAFGVKYAGVNDDEQPISNRISIKNRVTRHGDPVELVPANVHPGIEHLKGEESNEDEEPVIENSQLQTIYASLDVSPRDPQIRLNAIFVKGVDGMSEYDIEKIFAEFRPKNVQLVDNSSCTVRWASAAKVVKMLLEMTKPMRRVRPRRKPEEGELMESEDEEEVGQVKEEDGEDVAVVETSGSKKLRKKRLSMDSESIEVNIEEVKLPHGKWRIVTKHVPEQRLIIARYATGFDLRRGIIMPVSRTLPEQQQSRSNADQDDYEYSWSTKKERVRPGLNVFDDKGQELDWDYEHDTRFFEDTDEKPKKASNRKRAHDISDDSDDETMGPPETQSNESRFKEIMVGDVKIKSRGRGAKKFFAFAANDEEAEKHLQEKSATLASDKVISGQYTTDKIND</sequence>
<keyword evidence="3" id="KW-1185">Reference proteome</keyword>
<gene>
    <name evidence="2" type="ORF">DdX_03865</name>
</gene>
<reference evidence="2" key="1">
    <citation type="submission" date="2022-01" db="EMBL/GenBank/DDBJ databases">
        <title>Genome Sequence Resource for Two Populations of Ditylenchus destructor, the Migratory Endoparasitic Phytonematode.</title>
        <authorList>
            <person name="Zhang H."/>
            <person name="Lin R."/>
            <person name="Xie B."/>
        </authorList>
    </citation>
    <scope>NUCLEOTIDE SEQUENCE</scope>
    <source>
        <strain evidence="2">BazhouSP</strain>
    </source>
</reference>
<evidence type="ECO:0000256" key="1">
    <source>
        <dbReference type="SAM" id="MobiDB-lite"/>
    </source>
</evidence>
<dbReference type="EMBL" id="JAKKPZ010000003">
    <property type="protein sequence ID" value="KAI1723694.1"/>
    <property type="molecule type" value="Genomic_DNA"/>
</dbReference>
<evidence type="ECO:0000313" key="3">
    <source>
        <dbReference type="Proteomes" id="UP001201812"/>
    </source>
</evidence>
<dbReference type="AlphaFoldDB" id="A0AAD4NCS8"/>
<evidence type="ECO:0000313" key="2">
    <source>
        <dbReference type="EMBL" id="KAI1723694.1"/>
    </source>
</evidence>